<keyword evidence="6 17" id="KW-0963">Cytoplasm</keyword>
<evidence type="ECO:0000256" key="16">
    <source>
        <dbReference type="ARBA" id="ARBA00048914"/>
    </source>
</evidence>
<accession>S2X148</accession>
<dbReference type="InterPro" id="IPR006094">
    <property type="entry name" value="Oxid_FAD_bind_N"/>
</dbReference>
<dbReference type="UniPathway" id="UPA00219"/>
<dbReference type="OrthoDB" id="9804753at2"/>
<dbReference type="Gene3D" id="3.30.43.10">
    <property type="entry name" value="Uridine Diphospho-n-acetylenolpyruvylglucosamine Reductase, domain 2"/>
    <property type="match status" value="1"/>
</dbReference>
<protein>
    <recommendedName>
        <fullName evidence="17">UDP-N-acetylenolpyruvoylglucosamine reductase</fullName>
        <ecNumber evidence="17">1.3.1.98</ecNumber>
    </recommendedName>
    <alternativeName>
        <fullName evidence="17">UDP-N-acetylmuramate dehydrogenase</fullName>
    </alternativeName>
</protein>
<gene>
    <name evidence="17" type="primary">murB</name>
    <name evidence="19" type="ORF">HMPREF9306_00485</name>
</gene>
<dbReference type="PANTHER" id="PTHR21071">
    <property type="entry name" value="UDP-N-ACETYLENOLPYRUVOYLGLUCOSAMINE REDUCTASE"/>
    <property type="match status" value="1"/>
</dbReference>
<dbReference type="PANTHER" id="PTHR21071:SF4">
    <property type="entry name" value="UDP-N-ACETYLENOLPYRUVOYLGLUCOSAMINE REDUCTASE"/>
    <property type="match status" value="1"/>
</dbReference>
<evidence type="ECO:0000256" key="7">
    <source>
        <dbReference type="ARBA" id="ARBA00022618"/>
    </source>
</evidence>
<comment type="pathway">
    <text evidence="4 17">Cell wall biogenesis; peptidoglycan biosynthesis.</text>
</comment>
<proteinExistence type="inferred from homology"/>
<keyword evidence="9 17" id="KW-0274">FAD</keyword>
<evidence type="ECO:0000256" key="13">
    <source>
        <dbReference type="ARBA" id="ARBA00023002"/>
    </source>
</evidence>
<dbReference type="NCBIfam" id="TIGR00179">
    <property type="entry name" value="murB"/>
    <property type="match status" value="1"/>
</dbReference>
<dbReference type="PATRIC" id="fig|883161.3.peg.488"/>
<comment type="catalytic activity">
    <reaction evidence="16 17">
        <text>UDP-N-acetyl-alpha-D-muramate + NADP(+) = UDP-N-acetyl-3-O-(1-carboxyvinyl)-alpha-D-glucosamine + NADPH + H(+)</text>
        <dbReference type="Rhea" id="RHEA:12248"/>
        <dbReference type="ChEBI" id="CHEBI:15378"/>
        <dbReference type="ChEBI" id="CHEBI:57783"/>
        <dbReference type="ChEBI" id="CHEBI:58349"/>
        <dbReference type="ChEBI" id="CHEBI:68483"/>
        <dbReference type="ChEBI" id="CHEBI:70757"/>
        <dbReference type="EC" id="1.3.1.98"/>
    </reaction>
</comment>
<evidence type="ECO:0000256" key="1">
    <source>
        <dbReference type="ARBA" id="ARBA00001974"/>
    </source>
</evidence>
<evidence type="ECO:0000256" key="8">
    <source>
        <dbReference type="ARBA" id="ARBA00022630"/>
    </source>
</evidence>
<evidence type="ECO:0000256" key="15">
    <source>
        <dbReference type="ARBA" id="ARBA00023316"/>
    </source>
</evidence>
<evidence type="ECO:0000256" key="4">
    <source>
        <dbReference type="ARBA" id="ARBA00004752"/>
    </source>
</evidence>
<evidence type="ECO:0000256" key="17">
    <source>
        <dbReference type="HAMAP-Rule" id="MF_00037"/>
    </source>
</evidence>
<evidence type="ECO:0000313" key="20">
    <source>
        <dbReference type="Proteomes" id="UP000014417"/>
    </source>
</evidence>
<comment type="similarity">
    <text evidence="5 17">Belongs to the MurB family.</text>
</comment>
<dbReference type="EMBL" id="AGZR01000004">
    <property type="protein sequence ID" value="EPD33724.1"/>
    <property type="molecule type" value="Genomic_DNA"/>
</dbReference>
<dbReference type="GO" id="GO:0071949">
    <property type="term" value="F:FAD binding"/>
    <property type="evidence" value="ECO:0007669"/>
    <property type="project" value="InterPro"/>
</dbReference>
<dbReference type="STRING" id="883161.HMPREF9306_00485"/>
<dbReference type="GO" id="GO:0071555">
    <property type="term" value="P:cell wall organization"/>
    <property type="evidence" value="ECO:0007669"/>
    <property type="project" value="UniProtKB-KW"/>
</dbReference>
<keyword evidence="13 17" id="KW-0560">Oxidoreductase</keyword>
<keyword evidence="12 17" id="KW-0573">Peptidoglycan synthesis</keyword>
<dbReference type="Pfam" id="PF02873">
    <property type="entry name" value="MurB_C"/>
    <property type="match status" value="1"/>
</dbReference>
<comment type="cofactor">
    <cofactor evidence="1 17">
        <name>FAD</name>
        <dbReference type="ChEBI" id="CHEBI:57692"/>
    </cofactor>
</comment>
<evidence type="ECO:0000259" key="18">
    <source>
        <dbReference type="PROSITE" id="PS51387"/>
    </source>
</evidence>
<dbReference type="GO" id="GO:0005829">
    <property type="term" value="C:cytosol"/>
    <property type="evidence" value="ECO:0007669"/>
    <property type="project" value="TreeGrafter"/>
</dbReference>
<evidence type="ECO:0000256" key="3">
    <source>
        <dbReference type="ARBA" id="ARBA00004496"/>
    </source>
</evidence>
<evidence type="ECO:0000256" key="5">
    <source>
        <dbReference type="ARBA" id="ARBA00010485"/>
    </source>
</evidence>
<dbReference type="GO" id="GO:0009252">
    <property type="term" value="P:peptidoglycan biosynthetic process"/>
    <property type="evidence" value="ECO:0007669"/>
    <property type="project" value="UniProtKB-UniRule"/>
</dbReference>
<dbReference type="Gene3D" id="3.90.78.10">
    <property type="entry name" value="UDP-N-acetylenolpyruvoylglucosamine reductase, C-terminal domain"/>
    <property type="match status" value="1"/>
</dbReference>
<feature type="active site" description="Proton donor" evidence="17">
    <location>
        <position position="280"/>
    </location>
</feature>
<evidence type="ECO:0000256" key="14">
    <source>
        <dbReference type="ARBA" id="ARBA00023306"/>
    </source>
</evidence>
<evidence type="ECO:0000256" key="12">
    <source>
        <dbReference type="ARBA" id="ARBA00022984"/>
    </source>
</evidence>
<dbReference type="HOGENOM" id="CLU_035304_0_1_11"/>
<dbReference type="NCBIfam" id="NF010478">
    <property type="entry name" value="PRK13903.1"/>
    <property type="match status" value="1"/>
</dbReference>
<evidence type="ECO:0000256" key="11">
    <source>
        <dbReference type="ARBA" id="ARBA00022960"/>
    </source>
</evidence>
<dbReference type="GO" id="GO:0051301">
    <property type="term" value="P:cell division"/>
    <property type="evidence" value="ECO:0007669"/>
    <property type="project" value="UniProtKB-KW"/>
</dbReference>
<dbReference type="InterPro" id="IPR036318">
    <property type="entry name" value="FAD-bd_PCMH-like_sf"/>
</dbReference>
<dbReference type="SUPFAM" id="SSF56194">
    <property type="entry name" value="Uridine diphospho-N-Acetylenolpyruvylglucosamine reductase, MurB, C-terminal domain"/>
    <property type="match status" value="1"/>
</dbReference>
<dbReference type="InterPro" id="IPR036635">
    <property type="entry name" value="MurB_C_sf"/>
</dbReference>
<evidence type="ECO:0000256" key="2">
    <source>
        <dbReference type="ARBA" id="ARBA00003921"/>
    </source>
</evidence>
<keyword evidence="8 17" id="KW-0285">Flavoprotein</keyword>
<dbReference type="EC" id="1.3.1.98" evidence="17"/>
<keyword evidence="20" id="KW-1185">Reference proteome</keyword>
<sequence>MTSINLNFDPSDSSACHVERGSVENLSRWQPSADSSLAARTTTRVGGPAKKLVVARSSEEIVDAVKAADEAGEPLLVLSGGSNMLVSDEGFDGTVVQVASRGVTFDQSDCGGAMVRVAAGEVWDNFVEFTITQGWVGLEALSGIPGLVGATPIQNVGAYGQEVATTIARVRTWDRQAGEQRTFTFDQCGFGYRDSMFKRSLAEMGEGAVTGRYVVLEVWFQFELGSMSTPIAYKQLAEALGVEIGQRADAREVREAVLKLRASKGMVLDEADHDTWSTGSFFTNPILCAKDAAKLPDEAPKFEQADGSVKSSAAWLIDHAGFKRGYPGEGAATLSTKHVLALTNRGGASATELVELATKVRDGVEETYGVKLVPEPVLVGLKLG</sequence>
<dbReference type="InterPro" id="IPR016166">
    <property type="entry name" value="FAD-bd_PCMH"/>
</dbReference>
<evidence type="ECO:0000256" key="10">
    <source>
        <dbReference type="ARBA" id="ARBA00022857"/>
    </source>
</evidence>
<keyword evidence="10 17" id="KW-0521">NADP</keyword>
<comment type="function">
    <text evidence="2 17">Cell wall formation.</text>
</comment>
<dbReference type="PROSITE" id="PS51387">
    <property type="entry name" value="FAD_PCMH"/>
    <property type="match status" value="1"/>
</dbReference>
<organism evidence="19 20">
    <name type="scientific">Propionimicrobium lymphophilum ACS-093-V-SCH5</name>
    <dbReference type="NCBI Taxonomy" id="883161"/>
    <lineage>
        <taxon>Bacteria</taxon>
        <taxon>Bacillati</taxon>
        <taxon>Actinomycetota</taxon>
        <taxon>Actinomycetes</taxon>
        <taxon>Propionibacteriales</taxon>
        <taxon>Propionibacteriaceae</taxon>
        <taxon>Propionimicrobium</taxon>
    </lineage>
</organism>
<keyword evidence="11 17" id="KW-0133">Cell shape</keyword>
<reference evidence="19 20" key="1">
    <citation type="submission" date="2013-04" db="EMBL/GenBank/DDBJ databases">
        <title>The Genome Sequence of Propionimicrobium lymphophilum ACS-093-V-SCH5.</title>
        <authorList>
            <consortium name="The Broad Institute Genomics Platform"/>
            <person name="Earl A."/>
            <person name="Ward D."/>
            <person name="Feldgarden M."/>
            <person name="Gevers D."/>
            <person name="Saerens B."/>
            <person name="Vaneechoutte M."/>
            <person name="Walker B."/>
            <person name="Young S."/>
            <person name="Zeng Q."/>
            <person name="Gargeya S."/>
            <person name="Fitzgerald M."/>
            <person name="Haas B."/>
            <person name="Abouelleil A."/>
            <person name="Allen A.W."/>
            <person name="Alvarado L."/>
            <person name="Arachchi H.M."/>
            <person name="Berlin A.M."/>
            <person name="Chapman S.B."/>
            <person name="Gainer-Dewar J."/>
            <person name="Goldberg J."/>
            <person name="Griggs A."/>
            <person name="Gujja S."/>
            <person name="Hansen M."/>
            <person name="Howarth C."/>
            <person name="Imamovic A."/>
            <person name="Ireland A."/>
            <person name="Larimer J."/>
            <person name="McCowan C."/>
            <person name="Murphy C."/>
            <person name="Pearson M."/>
            <person name="Poon T.W."/>
            <person name="Priest M."/>
            <person name="Roberts A."/>
            <person name="Saif S."/>
            <person name="Shea T."/>
            <person name="Sisk P."/>
            <person name="Sykes S."/>
            <person name="Wortman J."/>
            <person name="Nusbaum C."/>
            <person name="Birren B."/>
        </authorList>
    </citation>
    <scope>NUCLEOTIDE SEQUENCE [LARGE SCALE GENOMIC DNA]</scope>
    <source>
        <strain evidence="19 20">ACS-093-V-SCH5</strain>
    </source>
</reference>
<dbReference type="InterPro" id="IPR016167">
    <property type="entry name" value="FAD-bd_PCMH_sub1"/>
</dbReference>
<feature type="active site" evidence="17">
    <location>
        <position position="375"/>
    </location>
</feature>
<dbReference type="HAMAP" id="MF_00037">
    <property type="entry name" value="MurB"/>
    <property type="match status" value="1"/>
</dbReference>
<evidence type="ECO:0000256" key="6">
    <source>
        <dbReference type="ARBA" id="ARBA00022490"/>
    </source>
</evidence>
<keyword evidence="14 17" id="KW-0131">Cell cycle</keyword>
<dbReference type="Pfam" id="PF01565">
    <property type="entry name" value="FAD_binding_4"/>
    <property type="match status" value="1"/>
</dbReference>
<dbReference type="GO" id="GO:0008762">
    <property type="term" value="F:UDP-N-acetylmuramate dehydrogenase activity"/>
    <property type="evidence" value="ECO:0007669"/>
    <property type="project" value="UniProtKB-UniRule"/>
</dbReference>
<feature type="domain" description="FAD-binding PCMH-type" evidence="18">
    <location>
        <begin position="45"/>
        <end position="225"/>
    </location>
</feature>
<name>S2X148_9ACTN</name>
<keyword evidence="15 17" id="KW-0961">Cell wall biogenesis/degradation</keyword>
<dbReference type="InterPro" id="IPR011601">
    <property type="entry name" value="MurB_C"/>
</dbReference>
<dbReference type="InterPro" id="IPR003170">
    <property type="entry name" value="MurB"/>
</dbReference>
<dbReference type="InterPro" id="IPR016169">
    <property type="entry name" value="FAD-bd_PCMH_sub2"/>
</dbReference>
<dbReference type="GO" id="GO:0008360">
    <property type="term" value="P:regulation of cell shape"/>
    <property type="evidence" value="ECO:0007669"/>
    <property type="project" value="UniProtKB-KW"/>
</dbReference>
<comment type="caution">
    <text evidence="19">The sequence shown here is derived from an EMBL/GenBank/DDBJ whole genome shotgun (WGS) entry which is preliminary data.</text>
</comment>
<dbReference type="AlphaFoldDB" id="S2X148"/>
<comment type="subcellular location">
    <subcellularLocation>
        <location evidence="3 17">Cytoplasm</location>
    </subcellularLocation>
</comment>
<dbReference type="Proteomes" id="UP000014417">
    <property type="component" value="Unassembled WGS sequence"/>
</dbReference>
<evidence type="ECO:0000256" key="9">
    <source>
        <dbReference type="ARBA" id="ARBA00022827"/>
    </source>
</evidence>
<dbReference type="SUPFAM" id="SSF56176">
    <property type="entry name" value="FAD-binding/transporter-associated domain-like"/>
    <property type="match status" value="1"/>
</dbReference>
<evidence type="ECO:0000313" key="19">
    <source>
        <dbReference type="EMBL" id="EPD33724.1"/>
    </source>
</evidence>
<dbReference type="Gene3D" id="3.30.465.10">
    <property type="match status" value="1"/>
</dbReference>
<feature type="active site" evidence="17">
    <location>
        <position position="193"/>
    </location>
</feature>
<keyword evidence="7 17" id="KW-0132">Cell division</keyword>